<gene>
    <name evidence="2" type="ORF">BROFUL_01417</name>
</gene>
<sequence>MVKLDPIAEFREDHRKVRDGLLELMEALQSKNVAKARKILDEINVLVGPHFRYEEEVLYPTLRVFLGEYVDQLLTEHDGVIATARSCAGLLKKDSLTDEEAKLAVSAARALLVHVSNCDGLSILSERLNKNEIDALSEKLATARKAGVPLLDWADTIRNK</sequence>
<keyword evidence="3" id="KW-1185">Reference proteome</keyword>
<accession>A0A0M2UUY4</accession>
<organism evidence="2 3">
    <name type="scientific">Candidatus Brocadia fulgida</name>
    <dbReference type="NCBI Taxonomy" id="380242"/>
    <lineage>
        <taxon>Bacteria</taxon>
        <taxon>Pseudomonadati</taxon>
        <taxon>Planctomycetota</taxon>
        <taxon>Candidatus Brocadiia</taxon>
        <taxon>Candidatus Brocadiales</taxon>
        <taxon>Candidatus Brocadiaceae</taxon>
        <taxon>Candidatus Brocadia</taxon>
    </lineage>
</organism>
<reference evidence="2 3" key="1">
    <citation type="journal article" date="2013" name="BMC Microbiol.">
        <title>Identification of the type II cytochrome c maturation pathway in anammox bacteria by comparative genomics.</title>
        <authorList>
            <person name="Ferousi C."/>
            <person name="Speth D.R."/>
            <person name="Reimann J."/>
            <person name="Op den Camp H.J."/>
            <person name="Allen J.W."/>
            <person name="Keltjens J.T."/>
            <person name="Jetten M.S."/>
        </authorList>
    </citation>
    <scope>NUCLEOTIDE SEQUENCE [LARGE SCALE GENOMIC DNA]</scope>
    <source>
        <strain evidence="2">RU1</strain>
    </source>
</reference>
<name>A0A0M2UUY4_9BACT</name>
<dbReference type="AlphaFoldDB" id="A0A0M2UUY4"/>
<comment type="caution">
    <text evidence="2">The sequence shown here is derived from an EMBL/GenBank/DDBJ whole genome shotgun (WGS) entry which is preliminary data.</text>
</comment>
<dbReference type="InterPro" id="IPR012312">
    <property type="entry name" value="Hemerythrin-like"/>
</dbReference>
<dbReference type="EMBL" id="LAQJ01000146">
    <property type="protein sequence ID" value="KKO19858.1"/>
    <property type="molecule type" value="Genomic_DNA"/>
</dbReference>
<dbReference type="Pfam" id="PF01814">
    <property type="entry name" value="Hemerythrin"/>
    <property type="match status" value="1"/>
</dbReference>
<evidence type="ECO:0000259" key="1">
    <source>
        <dbReference type="Pfam" id="PF01814"/>
    </source>
</evidence>
<dbReference type="Gene3D" id="1.20.120.520">
    <property type="entry name" value="nmb1532 protein domain like"/>
    <property type="match status" value="1"/>
</dbReference>
<dbReference type="Proteomes" id="UP000034954">
    <property type="component" value="Unassembled WGS sequence"/>
</dbReference>
<protein>
    <recommendedName>
        <fullName evidence="1">Hemerythrin-like domain-containing protein</fullName>
    </recommendedName>
</protein>
<proteinExistence type="predicted"/>
<evidence type="ECO:0000313" key="2">
    <source>
        <dbReference type="EMBL" id="KKO19858.1"/>
    </source>
</evidence>
<evidence type="ECO:0000313" key="3">
    <source>
        <dbReference type="Proteomes" id="UP000034954"/>
    </source>
</evidence>
<feature type="domain" description="Hemerythrin-like" evidence="1">
    <location>
        <begin position="6"/>
        <end position="114"/>
    </location>
</feature>